<evidence type="ECO:0000313" key="9">
    <source>
        <dbReference type="EMBL" id="BCX88887.1"/>
    </source>
</evidence>
<evidence type="ECO:0000256" key="2">
    <source>
        <dbReference type="ARBA" id="ARBA00022617"/>
    </source>
</evidence>
<evidence type="ECO:0000256" key="1">
    <source>
        <dbReference type="ARBA" id="ARBA00022448"/>
    </source>
</evidence>
<dbReference type="InterPro" id="IPR050597">
    <property type="entry name" value="Cytochrome_c_Oxidase_Subunit"/>
</dbReference>
<accession>A0AAU9C5V3</accession>
<proteinExistence type="predicted"/>
<gene>
    <name evidence="9" type="ORF">MIN45_P1257</name>
</gene>
<dbReference type="KEGG" id="meiy:MIN45_P1257"/>
<dbReference type="PANTHER" id="PTHR33751:SF9">
    <property type="entry name" value="CYTOCHROME C4"/>
    <property type="match status" value="1"/>
</dbReference>
<evidence type="ECO:0000256" key="7">
    <source>
        <dbReference type="SAM" id="SignalP"/>
    </source>
</evidence>
<evidence type="ECO:0000256" key="4">
    <source>
        <dbReference type="ARBA" id="ARBA00022982"/>
    </source>
</evidence>
<dbReference type="AlphaFoldDB" id="A0AAU9C5V3"/>
<protein>
    <recommendedName>
        <fullName evidence="8">Cytochrome c domain-containing protein</fullName>
    </recommendedName>
</protein>
<evidence type="ECO:0000313" key="10">
    <source>
        <dbReference type="Proteomes" id="UP001321450"/>
    </source>
</evidence>
<feature type="chain" id="PRO_5043493673" description="Cytochrome c domain-containing protein" evidence="7">
    <location>
        <begin position="20"/>
        <end position="99"/>
    </location>
</feature>
<organism evidence="9 10">
    <name type="scientific">Methylomarinovum tepidoasis</name>
    <dbReference type="NCBI Taxonomy" id="2840183"/>
    <lineage>
        <taxon>Bacteria</taxon>
        <taxon>Pseudomonadati</taxon>
        <taxon>Pseudomonadota</taxon>
        <taxon>Gammaproteobacteria</taxon>
        <taxon>Methylococcales</taxon>
        <taxon>Methylothermaceae</taxon>
        <taxon>Methylomarinovum</taxon>
    </lineage>
</organism>
<evidence type="ECO:0000259" key="8">
    <source>
        <dbReference type="PROSITE" id="PS51007"/>
    </source>
</evidence>
<dbReference type="InterPro" id="IPR009056">
    <property type="entry name" value="Cyt_c-like_dom"/>
</dbReference>
<dbReference type="PANTHER" id="PTHR33751">
    <property type="entry name" value="CBB3-TYPE CYTOCHROME C OXIDASE SUBUNIT FIXP"/>
    <property type="match status" value="1"/>
</dbReference>
<keyword evidence="7" id="KW-0732">Signal</keyword>
<feature type="signal peptide" evidence="7">
    <location>
        <begin position="1"/>
        <end position="19"/>
    </location>
</feature>
<dbReference type="Gene3D" id="1.10.760.10">
    <property type="entry name" value="Cytochrome c-like domain"/>
    <property type="match status" value="1"/>
</dbReference>
<dbReference type="SUPFAM" id="SSF46626">
    <property type="entry name" value="Cytochrome c"/>
    <property type="match status" value="1"/>
</dbReference>
<dbReference type="Pfam" id="PF00034">
    <property type="entry name" value="Cytochrom_C"/>
    <property type="match status" value="1"/>
</dbReference>
<dbReference type="PROSITE" id="PS51007">
    <property type="entry name" value="CYTC"/>
    <property type="match status" value="1"/>
</dbReference>
<dbReference type="RefSeq" id="WP_286291091.1">
    <property type="nucleotide sequence ID" value="NZ_AP024718.1"/>
</dbReference>
<feature type="domain" description="Cytochrome c" evidence="8">
    <location>
        <begin position="20"/>
        <end position="98"/>
    </location>
</feature>
<dbReference type="PRINTS" id="PR00605">
    <property type="entry name" value="CYTCHROMECIC"/>
</dbReference>
<name>A0AAU9C5V3_9GAMM</name>
<evidence type="ECO:0000256" key="6">
    <source>
        <dbReference type="PROSITE-ProRule" id="PRU00433"/>
    </source>
</evidence>
<keyword evidence="2 6" id="KW-0349">Heme</keyword>
<evidence type="ECO:0000256" key="3">
    <source>
        <dbReference type="ARBA" id="ARBA00022723"/>
    </source>
</evidence>
<dbReference type="InterPro" id="IPR008168">
    <property type="entry name" value="Cyt_C_IC"/>
</dbReference>
<keyword evidence="5 6" id="KW-0408">Iron</keyword>
<keyword evidence="4" id="KW-0249">Electron transport</keyword>
<dbReference type="GO" id="GO:0009055">
    <property type="term" value="F:electron transfer activity"/>
    <property type="evidence" value="ECO:0007669"/>
    <property type="project" value="InterPro"/>
</dbReference>
<evidence type="ECO:0000256" key="5">
    <source>
        <dbReference type="ARBA" id="ARBA00023004"/>
    </source>
</evidence>
<sequence>MKKLMTIVALAGITATAGAADVAAGKAKAAACGGCHGADGIATNPAYPNLAGQHAQYLVAAMKAYKTGARDHAVMKAMVSSLSDEDMENIAAYYESLKK</sequence>
<keyword evidence="10" id="KW-1185">Reference proteome</keyword>
<reference evidence="10" key="1">
    <citation type="journal article" date="2024" name="Int. J. Syst. Evol. Microbiol.">
        <title>Methylomarinovum tepidoasis sp. nov., a moderately thermophilic methanotroph of the family Methylothermaceae isolated from a deep-sea hydrothermal field.</title>
        <authorList>
            <person name="Hirayama H."/>
            <person name="Takaki Y."/>
            <person name="Abe M."/>
            <person name="Miyazaki M."/>
            <person name="Uematsu K."/>
            <person name="Matsui Y."/>
            <person name="Takai K."/>
        </authorList>
    </citation>
    <scope>NUCLEOTIDE SEQUENCE [LARGE SCALE GENOMIC DNA]</scope>
    <source>
        <strain evidence="10">IN45</strain>
    </source>
</reference>
<dbReference type="Proteomes" id="UP001321450">
    <property type="component" value="Chromosome"/>
</dbReference>
<keyword evidence="1" id="KW-0813">Transport</keyword>
<dbReference type="EMBL" id="AP024718">
    <property type="protein sequence ID" value="BCX88887.1"/>
    <property type="molecule type" value="Genomic_DNA"/>
</dbReference>
<dbReference type="InterPro" id="IPR036909">
    <property type="entry name" value="Cyt_c-like_dom_sf"/>
</dbReference>
<keyword evidence="3 6" id="KW-0479">Metal-binding</keyword>
<dbReference type="GO" id="GO:0005506">
    <property type="term" value="F:iron ion binding"/>
    <property type="evidence" value="ECO:0007669"/>
    <property type="project" value="InterPro"/>
</dbReference>
<dbReference type="GO" id="GO:0020037">
    <property type="term" value="F:heme binding"/>
    <property type="evidence" value="ECO:0007669"/>
    <property type="project" value="InterPro"/>
</dbReference>